<organism evidence="6 7">
    <name type="scientific">Lolium multiflorum</name>
    <name type="common">Italian ryegrass</name>
    <name type="synonym">Lolium perenne subsp. multiflorum</name>
    <dbReference type="NCBI Taxonomy" id="4521"/>
    <lineage>
        <taxon>Eukaryota</taxon>
        <taxon>Viridiplantae</taxon>
        <taxon>Streptophyta</taxon>
        <taxon>Embryophyta</taxon>
        <taxon>Tracheophyta</taxon>
        <taxon>Spermatophyta</taxon>
        <taxon>Magnoliopsida</taxon>
        <taxon>Liliopsida</taxon>
        <taxon>Poales</taxon>
        <taxon>Poaceae</taxon>
        <taxon>BOP clade</taxon>
        <taxon>Pooideae</taxon>
        <taxon>Poodae</taxon>
        <taxon>Poeae</taxon>
        <taxon>Poeae Chloroplast Group 2 (Poeae type)</taxon>
        <taxon>Loliodinae</taxon>
        <taxon>Loliinae</taxon>
        <taxon>Lolium</taxon>
    </lineage>
</organism>
<evidence type="ECO:0000313" key="7">
    <source>
        <dbReference type="Proteomes" id="UP001231189"/>
    </source>
</evidence>
<dbReference type="InterPro" id="IPR041588">
    <property type="entry name" value="Integrase_H2C2"/>
</dbReference>
<keyword evidence="4" id="KW-0175">Coiled coil</keyword>
<evidence type="ECO:0000259" key="5">
    <source>
        <dbReference type="Pfam" id="PF17921"/>
    </source>
</evidence>
<comment type="caution">
    <text evidence="6">The sequence shown here is derived from an EMBL/GenBank/DDBJ whole genome shotgun (WGS) entry which is preliminary data.</text>
</comment>
<dbReference type="GO" id="GO:0000977">
    <property type="term" value="F:RNA polymerase II transcription regulatory region sequence-specific DNA binding"/>
    <property type="evidence" value="ECO:0007669"/>
    <property type="project" value="TreeGrafter"/>
</dbReference>
<keyword evidence="7" id="KW-1185">Reference proteome</keyword>
<dbReference type="InterPro" id="IPR015660">
    <property type="entry name" value="MASH1/Ascl1a-like"/>
</dbReference>
<protein>
    <recommendedName>
        <fullName evidence="5">Integrase zinc-binding domain-containing protein</fullName>
    </recommendedName>
</protein>
<evidence type="ECO:0000256" key="1">
    <source>
        <dbReference type="ARBA" id="ARBA00005510"/>
    </source>
</evidence>
<dbReference type="PANTHER" id="PTHR13935:SF90">
    <property type="entry name" value="TRANSCRIPTION FACTOR BHLH162"/>
    <property type="match status" value="1"/>
</dbReference>
<dbReference type="Gene3D" id="4.10.280.10">
    <property type="entry name" value="Helix-loop-helix DNA-binding domain"/>
    <property type="match status" value="1"/>
</dbReference>
<evidence type="ECO:0000256" key="2">
    <source>
        <dbReference type="ARBA" id="ARBA00023015"/>
    </source>
</evidence>
<gene>
    <name evidence="6" type="ORF">QYE76_021811</name>
</gene>
<dbReference type="SUPFAM" id="SSF47459">
    <property type="entry name" value="HLH, helix-loop-helix DNA-binding domain"/>
    <property type="match status" value="1"/>
</dbReference>
<evidence type="ECO:0000256" key="3">
    <source>
        <dbReference type="ARBA" id="ARBA00023163"/>
    </source>
</evidence>
<dbReference type="AlphaFoldDB" id="A0AAD8VR89"/>
<proteinExistence type="inferred from homology"/>
<dbReference type="GO" id="GO:0090575">
    <property type="term" value="C:RNA polymerase II transcription regulator complex"/>
    <property type="evidence" value="ECO:0007669"/>
    <property type="project" value="TreeGrafter"/>
</dbReference>
<reference evidence="6" key="1">
    <citation type="submission" date="2023-07" db="EMBL/GenBank/DDBJ databases">
        <title>A chromosome-level genome assembly of Lolium multiflorum.</title>
        <authorList>
            <person name="Chen Y."/>
            <person name="Copetti D."/>
            <person name="Kolliker R."/>
            <person name="Studer B."/>
        </authorList>
    </citation>
    <scope>NUCLEOTIDE SEQUENCE</scope>
    <source>
        <strain evidence="6">02402/16</strain>
        <tissue evidence="6">Leaf</tissue>
    </source>
</reference>
<name>A0AAD8VR89_LOLMU</name>
<dbReference type="EMBL" id="JAUUTY010000006">
    <property type="protein sequence ID" value="KAK1616294.1"/>
    <property type="molecule type" value="Genomic_DNA"/>
</dbReference>
<dbReference type="Gene3D" id="1.10.340.70">
    <property type="match status" value="1"/>
</dbReference>
<dbReference type="GO" id="GO:0000981">
    <property type="term" value="F:DNA-binding transcription factor activity, RNA polymerase II-specific"/>
    <property type="evidence" value="ECO:0007669"/>
    <property type="project" value="TreeGrafter"/>
</dbReference>
<feature type="coiled-coil region" evidence="4">
    <location>
        <begin position="56"/>
        <end position="83"/>
    </location>
</feature>
<dbReference type="Proteomes" id="UP001231189">
    <property type="component" value="Unassembled WGS sequence"/>
</dbReference>
<keyword evidence="2" id="KW-0805">Transcription regulation</keyword>
<dbReference type="GO" id="GO:0046983">
    <property type="term" value="F:protein dimerization activity"/>
    <property type="evidence" value="ECO:0007669"/>
    <property type="project" value="InterPro"/>
</dbReference>
<feature type="domain" description="Integrase zinc-binding" evidence="5">
    <location>
        <begin position="240"/>
        <end position="275"/>
    </location>
</feature>
<dbReference type="Pfam" id="PF17921">
    <property type="entry name" value="Integrase_H2C2"/>
    <property type="match status" value="1"/>
</dbReference>
<evidence type="ECO:0000313" key="6">
    <source>
        <dbReference type="EMBL" id="KAK1616294.1"/>
    </source>
</evidence>
<dbReference type="InterPro" id="IPR036638">
    <property type="entry name" value="HLH_DNA-bd_sf"/>
</dbReference>
<keyword evidence="3" id="KW-0804">Transcription</keyword>
<sequence>MPAGGKPERKTVERNRRNHMNGLYYRLDTLVRSGDGPSPAVAATRPERLGEAAAYISRTADRVERLKERKRELTAAMTTTQQNMGSGSGSSSGAAAAVLPDVTVQRLGSGLHAILVTGAPPSDGASFHRAVRAVEEAGGEVQNAHFSIVGARAVYTIHVLVGEQQGSIDRVVQRLKEAVRGHARYDNKIVNQENKNSADIITWREYEALRNEMRREFRTNDDELKSTVDEIKQTMDATNVTESHAGGLMGHFGREKTLLMLADHFYWPKMRRDVDR</sequence>
<evidence type="ECO:0000256" key="4">
    <source>
        <dbReference type="SAM" id="Coils"/>
    </source>
</evidence>
<dbReference type="PANTHER" id="PTHR13935">
    <property type="entry name" value="ACHAETE-SCUTE TRANSCRIPTION FACTOR-RELATED"/>
    <property type="match status" value="1"/>
</dbReference>
<comment type="similarity">
    <text evidence="1">Belongs to the bHLH protein family.</text>
</comment>
<accession>A0AAD8VR89</accession>